<name>A0ABQ7WRJ1_SOLTU</name>
<reference evidence="1 2" key="1">
    <citation type="journal article" date="2021" name="bioRxiv">
        <title>Chromosome-scale and haplotype-resolved genome assembly of a tetraploid potato cultivar.</title>
        <authorList>
            <person name="Sun H."/>
            <person name="Jiao W.-B."/>
            <person name="Krause K."/>
            <person name="Campoy J.A."/>
            <person name="Goel M."/>
            <person name="Folz-Donahue K."/>
            <person name="Kukat C."/>
            <person name="Huettel B."/>
            <person name="Schneeberger K."/>
        </authorList>
    </citation>
    <scope>NUCLEOTIDE SEQUENCE [LARGE SCALE GENOMIC DNA]</scope>
    <source>
        <strain evidence="1">SolTubOtavaFocal</strain>
        <tissue evidence="1">Leaves</tissue>
    </source>
</reference>
<accession>A0ABQ7WRJ1</accession>
<organism evidence="1 2">
    <name type="scientific">Solanum tuberosum</name>
    <name type="common">Potato</name>
    <dbReference type="NCBI Taxonomy" id="4113"/>
    <lineage>
        <taxon>Eukaryota</taxon>
        <taxon>Viridiplantae</taxon>
        <taxon>Streptophyta</taxon>
        <taxon>Embryophyta</taxon>
        <taxon>Tracheophyta</taxon>
        <taxon>Spermatophyta</taxon>
        <taxon>Magnoliopsida</taxon>
        <taxon>eudicotyledons</taxon>
        <taxon>Gunneridae</taxon>
        <taxon>Pentapetalae</taxon>
        <taxon>asterids</taxon>
        <taxon>lamiids</taxon>
        <taxon>Solanales</taxon>
        <taxon>Solanaceae</taxon>
        <taxon>Solanoideae</taxon>
        <taxon>Solaneae</taxon>
        <taxon>Solanum</taxon>
    </lineage>
</organism>
<evidence type="ECO:0000313" key="2">
    <source>
        <dbReference type="Proteomes" id="UP000826656"/>
    </source>
</evidence>
<comment type="caution">
    <text evidence="1">The sequence shown here is derived from an EMBL/GenBank/DDBJ whole genome shotgun (WGS) entry which is preliminary data.</text>
</comment>
<dbReference type="Proteomes" id="UP000826656">
    <property type="component" value="Unassembled WGS sequence"/>
</dbReference>
<dbReference type="EMBL" id="JAIVGD010000001">
    <property type="protein sequence ID" value="KAH0783349.1"/>
    <property type="molecule type" value="Genomic_DNA"/>
</dbReference>
<evidence type="ECO:0000313" key="1">
    <source>
        <dbReference type="EMBL" id="KAH0783349.1"/>
    </source>
</evidence>
<proteinExistence type="predicted"/>
<sequence length="134" mass="15379">MLETKVVKSDRQSSILMQEVIGDGAKREPCAMMKPHHQLGMEPHELVKPHYQQEMEMEPHELVVMVFLGNDAIIQLKVHDDATIGAKLKSKKYQTTPCNFLFLVPLQRQAVTMPMQIPNKRNTQNIVPLDLDMF</sequence>
<protein>
    <submittedName>
        <fullName evidence="1">Uncharacterized protein</fullName>
    </submittedName>
</protein>
<gene>
    <name evidence="1" type="ORF">KY290_002947</name>
</gene>
<keyword evidence="2" id="KW-1185">Reference proteome</keyword>